<evidence type="ECO:0000256" key="3">
    <source>
        <dbReference type="ARBA" id="ARBA00023002"/>
    </source>
</evidence>
<dbReference type="InterPro" id="IPR005932">
    <property type="entry name" value="RocA"/>
</dbReference>
<dbReference type="NCBIfam" id="NF002852">
    <property type="entry name" value="PRK03137.1"/>
    <property type="match status" value="1"/>
</dbReference>
<evidence type="ECO:0000259" key="7">
    <source>
        <dbReference type="Pfam" id="PF00171"/>
    </source>
</evidence>
<dbReference type="CDD" id="cd07124">
    <property type="entry name" value="ALDH_PutA-P5CDH-RocA"/>
    <property type="match status" value="1"/>
</dbReference>
<dbReference type="InterPro" id="IPR015590">
    <property type="entry name" value="Aldehyde_DH_dom"/>
</dbReference>
<feature type="domain" description="Aldehyde dehydrogenase" evidence="7">
    <location>
        <begin position="50"/>
        <end position="513"/>
    </location>
</feature>
<organism evidence="8 9">
    <name type="scientific">Ureibacillus suwonensis</name>
    <dbReference type="NCBI Taxonomy" id="313007"/>
    <lineage>
        <taxon>Bacteria</taxon>
        <taxon>Bacillati</taxon>
        <taxon>Bacillota</taxon>
        <taxon>Bacilli</taxon>
        <taxon>Bacillales</taxon>
        <taxon>Caryophanaceae</taxon>
        <taxon>Ureibacillus</taxon>
    </lineage>
</organism>
<accession>A0ABW0REI3</accession>
<protein>
    <recommendedName>
        <fullName evidence="2 6">L-glutamate gamma-semialdehyde dehydrogenase</fullName>
        <ecNumber evidence="2 6">1.2.1.88</ecNumber>
    </recommendedName>
</protein>
<dbReference type="Gene3D" id="3.40.605.10">
    <property type="entry name" value="Aldehyde Dehydrogenase, Chain A, domain 1"/>
    <property type="match status" value="1"/>
</dbReference>
<evidence type="ECO:0000256" key="4">
    <source>
        <dbReference type="ARBA" id="ARBA00023027"/>
    </source>
</evidence>
<gene>
    <name evidence="8" type="primary">pruA</name>
    <name evidence="8" type="ORF">ACFPOH_13125</name>
</gene>
<evidence type="ECO:0000256" key="6">
    <source>
        <dbReference type="NCBIfam" id="TIGR01237"/>
    </source>
</evidence>
<dbReference type="PROSITE" id="PS00070">
    <property type="entry name" value="ALDEHYDE_DEHYDR_CYS"/>
    <property type="match status" value="1"/>
</dbReference>
<dbReference type="Pfam" id="PF00171">
    <property type="entry name" value="Aldedh"/>
    <property type="match status" value="1"/>
</dbReference>
<dbReference type="PANTHER" id="PTHR42862">
    <property type="entry name" value="DELTA-1-PYRROLINE-5-CARBOXYLATE DEHYDROGENASE 1, ISOFORM A-RELATED"/>
    <property type="match status" value="1"/>
</dbReference>
<evidence type="ECO:0000256" key="2">
    <source>
        <dbReference type="ARBA" id="ARBA00012884"/>
    </source>
</evidence>
<comment type="caution">
    <text evidence="8">The sequence shown here is derived from an EMBL/GenBank/DDBJ whole genome shotgun (WGS) entry which is preliminary data.</text>
</comment>
<sequence length="518" mass="56731">MVIPYKHEPLTDFSIEENRQKYLDALKKVESELGKDYPLIVGGERITTEDKIVSYNPANKTEVVGRVSKANKEIAEKAMQIADKTFNTWKKVDPVIRAEVLFKAAAIVRRRKFELSAWLTKEAAKPWVQADADIAEGIDFLEYYGRQMLELAKGKPVESDPGTINKYVYIPLGVGVVISPWNFPFAIMVGTTVAAMVTGNTVLLKPASTTPIIAYKFMEILEEAGMPPGVVNYIPGPGSEVGDYLVDHPRTRFISFTGSRDVGIRINQRAAAVNEGQIWLKRVIAEMGGKDSIVVDDAENADLELAAQSIVASAFGFSGQKCSACSRAIIVGDEAYNKVVERVAELTNELIVGDPANVETYVNPVIDAGAFKKITEYIEIGKKEGRLVAGGQYDDSKGYFIHPTVFADVDPNARIMQEEIFGPVLAMTKAKDFDEAIEIANNTVYGLTGAVISNNRFHLQKAAEDFHVGNLYFNRGCTAAIVGYQPFGGFNMSGTDSKAGGPDYLLLHMQAKTLSETL</sequence>
<dbReference type="InterPro" id="IPR016161">
    <property type="entry name" value="Ald_DH/histidinol_DH"/>
</dbReference>
<keyword evidence="9" id="KW-1185">Reference proteome</keyword>
<dbReference type="RefSeq" id="WP_342471264.1">
    <property type="nucleotide sequence ID" value="NZ_JBHSNQ010000174.1"/>
</dbReference>
<dbReference type="Gene3D" id="3.40.309.10">
    <property type="entry name" value="Aldehyde Dehydrogenase, Chain A, domain 2"/>
    <property type="match status" value="1"/>
</dbReference>
<dbReference type="EMBL" id="JBHSNQ010000174">
    <property type="protein sequence ID" value="MFC5542649.1"/>
    <property type="molecule type" value="Genomic_DNA"/>
</dbReference>
<dbReference type="InterPro" id="IPR050485">
    <property type="entry name" value="Proline_metab_enzyme"/>
</dbReference>
<keyword evidence="4" id="KW-0520">NAD</keyword>
<dbReference type="InterPro" id="IPR016160">
    <property type="entry name" value="Ald_DH_CS_CYS"/>
</dbReference>
<dbReference type="Proteomes" id="UP001595978">
    <property type="component" value="Unassembled WGS sequence"/>
</dbReference>
<evidence type="ECO:0000256" key="5">
    <source>
        <dbReference type="ARBA" id="ARBA00048142"/>
    </source>
</evidence>
<dbReference type="InterPro" id="IPR016162">
    <property type="entry name" value="Ald_DH_N"/>
</dbReference>
<dbReference type="PANTHER" id="PTHR42862:SF1">
    <property type="entry name" value="DELTA-1-PYRROLINE-5-CARBOXYLATE DEHYDROGENASE 2, ISOFORM A-RELATED"/>
    <property type="match status" value="1"/>
</dbReference>
<dbReference type="NCBIfam" id="TIGR01237">
    <property type="entry name" value="D1pyr5carbox2"/>
    <property type="match status" value="1"/>
</dbReference>
<comment type="catalytic activity">
    <reaction evidence="5">
        <text>L-glutamate 5-semialdehyde + NAD(+) + H2O = L-glutamate + NADH + 2 H(+)</text>
        <dbReference type="Rhea" id="RHEA:30235"/>
        <dbReference type="ChEBI" id="CHEBI:15377"/>
        <dbReference type="ChEBI" id="CHEBI:15378"/>
        <dbReference type="ChEBI" id="CHEBI:29985"/>
        <dbReference type="ChEBI" id="CHEBI:57540"/>
        <dbReference type="ChEBI" id="CHEBI:57945"/>
        <dbReference type="ChEBI" id="CHEBI:58066"/>
        <dbReference type="EC" id="1.2.1.88"/>
    </reaction>
</comment>
<keyword evidence="3 8" id="KW-0560">Oxidoreductase</keyword>
<evidence type="ECO:0000256" key="1">
    <source>
        <dbReference type="ARBA" id="ARBA00004786"/>
    </source>
</evidence>
<dbReference type="InterPro" id="IPR016163">
    <property type="entry name" value="Ald_DH_C"/>
</dbReference>
<dbReference type="GO" id="GO:0003842">
    <property type="term" value="F:L-glutamate gamma-semialdehyde dehydrogenase activity"/>
    <property type="evidence" value="ECO:0007669"/>
    <property type="project" value="UniProtKB-EC"/>
</dbReference>
<comment type="pathway">
    <text evidence="1">Amino-acid degradation; L-proline degradation into L-glutamate; L-glutamate from L-proline: step 2/2.</text>
</comment>
<proteinExistence type="predicted"/>
<dbReference type="SUPFAM" id="SSF53720">
    <property type="entry name" value="ALDH-like"/>
    <property type="match status" value="1"/>
</dbReference>
<reference evidence="9" key="1">
    <citation type="journal article" date="2019" name="Int. J. Syst. Evol. Microbiol.">
        <title>The Global Catalogue of Microorganisms (GCM) 10K type strain sequencing project: providing services to taxonomists for standard genome sequencing and annotation.</title>
        <authorList>
            <consortium name="The Broad Institute Genomics Platform"/>
            <consortium name="The Broad Institute Genome Sequencing Center for Infectious Disease"/>
            <person name="Wu L."/>
            <person name="Ma J."/>
        </authorList>
    </citation>
    <scope>NUCLEOTIDE SEQUENCE [LARGE SCALE GENOMIC DNA]</scope>
    <source>
        <strain evidence="9">CCUG 56331</strain>
    </source>
</reference>
<dbReference type="EC" id="1.2.1.88" evidence="2 6"/>
<evidence type="ECO:0000313" key="9">
    <source>
        <dbReference type="Proteomes" id="UP001595978"/>
    </source>
</evidence>
<evidence type="ECO:0000313" key="8">
    <source>
        <dbReference type="EMBL" id="MFC5542649.1"/>
    </source>
</evidence>
<name>A0ABW0REI3_9BACL</name>